<dbReference type="Pfam" id="PF01590">
    <property type="entry name" value="GAF"/>
    <property type="match status" value="1"/>
</dbReference>
<evidence type="ECO:0000259" key="3">
    <source>
        <dbReference type="PROSITE" id="PS50109"/>
    </source>
</evidence>
<dbReference type="InterPro" id="IPR005467">
    <property type="entry name" value="His_kinase_dom"/>
</dbReference>
<dbReference type="PROSITE" id="PS50109">
    <property type="entry name" value="HIS_KIN"/>
    <property type="match status" value="1"/>
</dbReference>
<dbReference type="InterPro" id="IPR011495">
    <property type="entry name" value="Sig_transdc_His_kin_sub2_dim/P"/>
</dbReference>
<dbReference type="Pfam" id="PF07568">
    <property type="entry name" value="HisKA_2"/>
    <property type="match status" value="1"/>
</dbReference>
<sequence length="401" mass="43864">MGTRSRARKFTLRQFSAGFWGAALLSPVSTDKVALYFLLSRPMNIPQFSHDDLRLAELRSYGILDTDPERDFDEIASLAARICDAPVALVSFVDADRQWFKAKVGLEDSETGIERSYCALAIRQEGIFEVENLHEDPRTKNNPLLKDRPELHFYAGAPLRTEAGLALGSLCVLDTRPRVLNETQREALRVLAKQVIWQLDARRNLTLAEIQRQEVDHRVKNSLQSVASYARLLAHSAGSEETRAALMTLQGRIDTVAALHEALYLTKADARVDLARYLLRVGELLKPHCPENVGLSVAAGPAEVPTQVATACASIVNEVVANAIKHAFPDGRSGTISLTGAQEGEWYILDCSDDGVGLAEDGGSGLGLRIIDAAAQQIGGLVERPEAEVGHRLRVSVPLEN</sequence>
<feature type="domain" description="Histidine kinase" evidence="3">
    <location>
        <begin position="214"/>
        <end position="401"/>
    </location>
</feature>
<dbReference type="SMART" id="SM00065">
    <property type="entry name" value="GAF"/>
    <property type="match status" value="1"/>
</dbReference>
<evidence type="ECO:0000256" key="2">
    <source>
        <dbReference type="ARBA" id="ARBA00012438"/>
    </source>
</evidence>
<reference evidence="4 5" key="1">
    <citation type="submission" date="2019-09" db="EMBL/GenBank/DDBJ databases">
        <authorList>
            <person name="Park J.-S."/>
            <person name="Choi H.-J."/>
        </authorList>
    </citation>
    <scope>NUCLEOTIDE SEQUENCE [LARGE SCALE GENOMIC DNA]</scope>
    <source>
        <strain evidence="4 5">176SS1-4</strain>
    </source>
</reference>
<comment type="catalytic activity">
    <reaction evidence="1">
        <text>ATP + protein L-histidine = ADP + protein N-phospho-L-histidine.</text>
        <dbReference type="EC" id="2.7.13.3"/>
    </reaction>
</comment>
<dbReference type="Proteomes" id="UP000326554">
    <property type="component" value="Unassembled WGS sequence"/>
</dbReference>
<dbReference type="InterPro" id="IPR003018">
    <property type="entry name" value="GAF"/>
</dbReference>
<dbReference type="Pfam" id="PF02518">
    <property type="entry name" value="HATPase_c"/>
    <property type="match status" value="1"/>
</dbReference>
<organism evidence="4 5">
    <name type="scientific">Histidinibacterium aquaticum</name>
    <dbReference type="NCBI Taxonomy" id="2613962"/>
    <lineage>
        <taxon>Bacteria</taxon>
        <taxon>Pseudomonadati</taxon>
        <taxon>Pseudomonadota</taxon>
        <taxon>Alphaproteobacteria</taxon>
        <taxon>Rhodobacterales</taxon>
        <taxon>Paracoccaceae</taxon>
        <taxon>Histidinibacterium</taxon>
    </lineage>
</organism>
<dbReference type="AlphaFoldDB" id="A0A5J5GFR5"/>
<dbReference type="Gene3D" id="3.30.450.40">
    <property type="match status" value="1"/>
</dbReference>
<evidence type="ECO:0000313" key="4">
    <source>
        <dbReference type="EMBL" id="KAA9007025.1"/>
    </source>
</evidence>
<dbReference type="PANTHER" id="PTHR43102">
    <property type="entry name" value="SLR1143 PROTEIN"/>
    <property type="match status" value="1"/>
</dbReference>
<gene>
    <name evidence="4" type="ORF">F3S47_14775</name>
</gene>
<accession>A0A5J5GFR5</accession>
<dbReference type="SUPFAM" id="SSF55874">
    <property type="entry name" value="ATPase domain of HSP90 chaperone/DNA topoisomerase II/histidine kinase"/>
    <property type="match status" value="1"/>
</dbReference>
<protein>
    <recommendedName>
        <fullName evidence="2">histidine kinase</fullName>
        <ecNumber evidence="2">2.7.13.3</ecNumber>
    </recommendedName>
</protein>
<dbReference type="InterPro" id="IPR004358">
    <property type="entry name" value="Sig_transdc_His_kin-like_C"/>
</dbReference>
<dbReference type="SUPFAM" id="SSF55781">
    <property type="entry name" value="GAF domain-like"/>
    <property type="match status" value="1"/>
</dbReference>
<comment type="caution">
    <text evidence="4">The sequence shown here is derived from an EMBL/GenBank/DDBJ whole genome shotgun (WGS) entry which is preliminary data.</text>
</comment>
<dbReference type="Gene3D" id="3.30.565.10">
    <property type="entry name" value="Histidine kinase-like ATPase, C-terminal domain"/>
    <property type="match status" value="1"/>
</dbReference>
<dbReference type="InterPro" id="IPR036890">
    <property type="entry name" value="HATPase_C_sf"/>
</dbReference>
<dbReference type="EMBL" id="VYQE01000004">
    <property type="protein sequence ID" value="KAA9007025.1"/>
    <property type="molecule type" value="Genomic_DNA"/>
</dbReference>
<dbReference type="SMART" id="SM00387">
    <property type="entry name" value="HATPase_c"/>
    <property type="match status" value="1"/>
</dbReference>
<dbReference type="PANTHER" id="PTHR43102:SF2">
    <property type="entry name" value="GAF DOMAIN-CONTAINING PROTEIN"/>
    <property type="match status" value="1"/>
</dbReference>
<dbReference type="InterPro" id="IPR029016">
    <property type="entry name" value="GAF-like_dom_sf"/>
</dbReference>
<dbReference type="EC" id="2.7.13.3" evidence="2"/>
<dbReference type="PRINTS" id="PR00344">
    <property type="entry name" value="BCTRLSENSOR"/>
</dbReference>
<name>A0A5J5GFR5_9RHOB</name>
<evidence type="ECO:0000256" key="1">
    <source>
        <dbReference type="ARBA" id="ARBA00000085"/>
    </source>
</evidence>
<proteinExistence type="predicted"/>
<keyword evidence="5" id="KW-1185">Reference proteome</keyword>
<evidence type="ECO:0000313" key="5">
    <source>
        <dbReference type="Proteomes" id="UP000326554"/>
    </source>
</evidence>
<dbReference type="GO" id="GO:0004673">
    <property type="term" value="F:protein histidine kinase activity"/>
    <property type="evidence" value="ECO:0007669"/>
    <property type="project" value="UniProtKB-EC"/>
</dbReference>
<dbReference type="InterPro" id="IPR003594">
    <property type="entry name" value="HATPase_dom"/>
</dbReference>